<accession>A0A2U1BA32</accession>
<sequence length="235" mass="27053">MRFFSVSLFSVALVVQCAGSTLDIDRRGALSLGGKRFEMVFFNPKWVAYPQYTPMPGYYRIENKNAEYVKIALNFPEAKNGTLVHRLQKTAPSHWTLRSEVDFPEHIELPGVMSLRLPGEEYRGVKLKADGTELLCPPVPPGDKKAIIFRRQCRELRIPDQNGEWILKGDFHLLLQDNRCFRNGKDFELRLSFTRLKPPARYPAVLDLAIEYWTAQQPSDHSQTNLQQDKVSDEK</sequence>
<proteinExistence type="predicted"/>
<dbReference type="AlphaFoldDB" id="A0A2U1BA32"/>
<organism evidence="1 2">
    <name type="scientific">Victivallis vadensis</name>
    <dbReference type="NCBI Taxonomy" id="172901"/>
    <lineage>
        <taxon>Bacteria</taxon>
        <taxon>Pseudomonadati</taxon>
        <taxon>Lentisphaerota</taxon>
        <taxon>Lentisphaeria</taxon>
        <taxon>Victivallales</taxon>
        <taxon>Victivallaceae</taxon>
        <taxon>Victivallis</taxon>
    </lineage>
</organism>
<gene>
    <name evidence="1" type="ORF">C8D82_10263</name>
</gene>
<reference evidence="1 2" key="1">
    <citation type="submission" date="2018-04" db="EMBL/GenBank/DDBJ databases">
        <title>Genomic Encyclopedia of Type Strains, Phase IV (KMG-IV): sequencing the most valuable type-strain genomes for metagenomic binning, comparative biology and taxonomic classification.</title>
        <authorList>
            <person name="Goeker M."/>
        </authorList>
    </citation>
    <scope>NUCLEOTIDE SEQUENCE [LARGE SCALE GENOMIC DNA]</scope>
    <source>
        <strain evidence="1 2">DSM 14823</strain>
    </source>
</reference>
<keyword evidence="2" id="KW-1185">Reference proteome</keyword>
<protein>
    <submittedName>
        <fullName evidence="1">Uncharacterized protein</fullName>
    </submittedName>
</protein>
<dbReference type="GeneID" id="78293853"/>
<dbReference type="RefSeq" id="WP_116882522.1">
    <property type="nucleotide sequence ID" value="NZ_CABMMC010000063.1"/>
</dbReference>
<dbReference type="EMBL" id="QEKH01000002">
    <property type="protein sequence ID" value="PVY45492.1"/>
    <property type="molecule type" value="Genomic_DNA"/>
</dbReference>
<dbReference type="Proteomes" id="UP000245959">
    <property type="component" value="Unassembled WGS sequence"/>
</dbReference>
<name>A0A2U1BA32_9BACT</name>
<comment type="caution">
    <text evidence="1">The sequence shown here is derived from an EMBL/GenBank/DDBJ whole genome shotgun (WGS) entry which is preliminary data.</text>
</comment>
<evidence type="ECO:0000313" key="2">
    <source>
        <dbReference type="Proteomes" id="UP000245959"/>
    </source>
</evidence>
<evidence type="ECO:0000313" key="1">
    <source>
        <dbReference type="EMBL" id="PVY45492.1"/>
    </source>
</evidence>